<protein>
    <submittedName>
        <fullName evidence="4">Pectinesterase inhibitor domain</fullName>
    </submittedName>
</protein>
<dbReference type="AlphaFoldDB" id="A0A200PR65"/>
<dbReference type="InterPro" id="IPR035513">
    <property type="entry name" value="Invertase/methylesterase_inhib"/>
</dbReference>
<dbReference type="GO" id="GO:0004857">
    <property type="term" value="F:enzyme inhibitor activity"/>
    <property type="evidence" value="ECO:0007669"/>
    <property type="project" value="InterPro"/>
</dbReference>
<evidence type="ECO:0000256" key="1">
    <source>
        <dbReference type="ARBA" id="ARBA00022729"/>
    </source>
</evidence>
<dbReference type="PANTHER" id="PTHR31080">
    <property type="entry name" value="PECTINESTERASE INHIBITOR-LIKE"/>
    <property type="match status" value="1"/>
</dbReference>
<evidence type="ECO:0000313" key="4">
    <source>
        <dbReference type="EMBL" id="OVA00721.1"/>
    </source>
</evidence>
<dbReference type="Pfam" id="PF04043">
    <property type="entry name" value="PMEI"/>
    <property type="match status" value="1"/>
</dbReference>
<dbReference type="InterPro" id="IPR051955">
    <property type="entry name" value="PME_Inhibitor"/>
</dbReference>
<keyword evidence="5" id="KW-1185">Reference proteome</keyword>
<gene>
    <name evidence="4" type="ORF">BVC80_9083g5</name>
</gene>
<comment type="caution">
    <text evidence="4">The sequence shown here is derived from an EMBL/GenBank/DDBJ whole genome shotgun (WGS) entry which is preliminary data.</text>
</comment>
<dbReference type="OrthoDB" id="1918674at2759"/>
<dbReference type="NCBIfam" id="TIGR01614">
    <property type="entry name" value="PME_inhib"/>
    <property type="match status" value="1"/>
</dbReference>
<dbReference type="Gene3D" id="1.20.140.40">
    <property type="entry name" value="Invertase/pectin methylesterase inhibitor family protein"/>
    <property type="match status" value="1"/>
</dbReference>
<feature type="chain" id="PRO_5012735796" evidence="2">
    <location>
        <begin position="31"/>
        <end position="217"/>
    </location>
</feature>
<organism evidence="4 5">
    <name type="scientific">Macleaya cordata</name>
    <name type="common">Five-seeded plume-poppy</name>
    <name type="synonym">Bocconia cordata</name>
    <dbReference type="NCBI Taxonomy" id="56857"/>
    <lineage>
        <taxon>Eukaryota</taxon>
        <taxon>Viridiplantae</taxon>
        <taxon>Streptophyta</taxon>
        <taxon>Embryophyta</taxon>
        <taxon>Tracheophyta</taxon>
        <taxon>Spermatophyta</taxon>
        <taxon>Magnoliopsida</taxon>
        <taxon>Ranunculales</taxon>
        <taxon>Papaveraceae</taxon>
        <taxon>Papaveroideae</taxon>
        <taxon>Macleaya</taxon>
    </lineage>
</organism>
<dbReference type="Proteomes" id="UP000195402">
    <property type="component" value="Unassembled WGS sequence"/>
</dbReference>
<feature type="domain" description="Pectinesterase inhibitor" evidence="3">
    <location>
        <begin position="43"/>
        <end position="205"/>
    </location>
</feature>
<dbReference type="SMART" id="SM00856">
    <property type="entry name" value="PMEI"/>
    <property type="match status" value="1"/>
</dbReference>
<evidence type="ECO:0000259" key="3">
    <source>
        <dbReference type="SMART" id="SM00856"/>
    </source>
</evidence>
<dbReference type="PANTHER" id="PTHR31080:SF296">
    <property type="entry name" value="OS05G0360900 PROTEIN"/>
    <property type="match status" value="1"/>
</dbReference>
<feature type="signal peptide" evidence="2">
    <location>
        <begin position="1"/>
        <end position="30"/>
    </location>
</feature>
<reference evidence="4 5" key="1">
    <citation type="journal article" date="2017" name="Mol. Plant">
        <title>The Genome of Medicinal Plant Macleaya cordata Provides New Insights into Benzylisoquinoline Alkaloids Metabolism.</title>
        <authorList>
            <person name="Liu X."/>
            <person name="Liu Y."/>
            <person name="Huang P."/>
            <person name="Ma Y."/>
            <person name="Qing Z."/>
            <person name="Tang Q."/>
            <person name="Cao H."/>
            <person name="Cheng P."/>
            <person name="Zheng Y."/>
            <person name="Yuan Z."/>
            <person name="Zhou Y."/>
            <person name="Liu J."/>
            <person name="Tang Z."/>
            <person name="Zhuo Y."/>
            <person name="Zhang Y."/>
            <person name="Yu L."/>
            <person name="Huang J."/>
            <person name="Yang P."/>
            <person name="Peng Q."/>
            <person name="Zhang J."/>
            <person name="Jiang W."/>
            <person name="Zhang Z."/>
            <person name="Lin K."/>
            <person name="Ro D.K."/>
            <person name="Chen X."/>
            <person name="Xiong X."/>
            <person name="Shang Y."/>
            <person name="Huang S."/>
            <person name="Zeng J."/>
        </authorList>
    </citation>
    <scope>NUCLEOTIDE SEQUENCE [LARGE SCALE GENOMIC DNA]</scope>
    <source>
        <strain evidence="5">cv. BLH2017</strain>
        <tissue evidence="4">Root</tissue>
    </source>
</reference>
<proteinExistence type="predicted"/>
<keyword evidence="1 2" id="KW-0732">Signal</keyword>
<dbReference type="EMBL" id="MVGT01004287">
    <property type="protein sequence ID" value="OVA00721.1"/>
    <property type="molecule type" value="Genomic_DNA"/>
</dbReference>
<dbReference type="SUPFAM" id="SSF101148">
    <property type="entry name" value="Plant invertase/pectin methylesterase inhibitor"/>
    <property type="match status" value="1"/>
</dbReference>
<dbReference type="InterPro" id="IPR006501">
    <property type="entry name" value="Pectinesterase_inhib_dom"/>
</dbReference>
<evidence type="ECO:0000313" key="5">
    <source>
        <dbReference type="Proteomes" id="UP000195402"/>
    </source>
</evidence>
<accession>A0A200PR65</accession>
<dbReference type="InParanoid" id="A0A200PR65"/>
<sequence>MASINIQQTPLLLLAVIFISFFHFQSYAAAAAAPAGSGLEDDQGMAFLEETCRHTQFHDLCLSFLLSDSRTTATSDRRGLLRIALDMAMTNASHVLSYIRELLGNYKSSSNSNSNTTTFNVTSIETCGQEYNDSLTNLQWAVEALFDGIDGEDYHDANNFIEAAITIIDHCKRKIIDELVREELSKSLTDMNENMSNLLHISQDILCYLSPDSCSRT</sequence>
<name>A0A200PR65_MACCD</name>
<evidence type="ECO:0000256" key="2">
    <source>
        <dbReference type="SAM" id="SignalP"/>
    </source>
</evidence>